<organism evidence="2 3">
    <name type="scientific">Crucibulum laeve</name>
    <dbReference type="NCBI Taxonomy" id="68775"/>
    <lineage>
        <taxon>Eukaryota</taxon>
        <taxon>Fungi</taxon>
        <taxon>Dikarya</taxon>
        <taxon>Basidiomycota</taxon>
        <taxon>Agaricomycotina</taxon>
        <taxon>Agaricomycetes</taxon>
        <taxon>Agaricomycetidae</taxon>
        <taxon>Agaricales</taxon>
        <taxon>Agaricineae</taxon>
        <taxon>Nidulariaceae</taxon>
        <taxon>Crucibulum</taxon>
    </lineage>
</organism>
<evidence type="ECO:0000256" key="1">
    <source>
        <dbReference type="SAM" id="MobiDB-lite"/>
    </source>
</evidence>
<proteinExistence type="predicted"/>
<feature type="compositionally biased region" description="Low complexity" evidence="1">
    <location>
        <begin position="1"/>
        <end position="27"/>
    </location>
</feature>
<feature type="region of interest" description="Disordered" evidence="1">
    <location>
        <begin position="1"/>
        <end position="107"/>
    </location>
</feature>
<dbReference type="Proteomes" id="UP000308652">
    <property type="component" value="Unassembled WGS sequence"/>
</dbReference>
<feature type="compositionally biased region" description="Polar residues" evidence="1">
    <location>
        <begin position="95"/>
        <end position="107"/>
    </location>
</feature>
<dbReference type="AlphaFoldDB" id="A0A5C3LZF3"/>
<reference evidence="2 3" key="1">
    <citation type="journal article" date="2019" name="Nat. Ecol. Evol.">
        <title>Megaphylogeny resolves global patterns of mushroom evolution.</title>
        <authorList>
            <person name="Varga T."/>
            <person name="Krizsan K."/>
            <person name="Foldi C."/>
            <person name="Dima B."/>
            <person name="Sanchez-Garcia M."/>
            <person name="Sanchez-Ramirez S."/>
            <person name="Szollosi G.J."/>
            <person name="Szarkandi J.G."/>
            <person name="Papp V."/>
            <person name="Albert L."/>
            <person name="Andreopoulos W."/>
            <person name="Angelini C."/>
            <person name="Antonin V."/>
            <person name="Barry K.W."/>
            <person name="Bougher N.L."/>
            <person name="Buchanan P."/>
            <person name="Buyck B."/>
            <person name="Bense V."/>
            <person name="Catcheside P."/>
            <person name="Chovatia M."/>
            <person name="Cooper J."/>
            <person name="Damon W."/>
            <person name="Desjardin D."/>
            <person name="Finy P."/>
            <person name="Geml J."/>
            <person name="Haridas S."/>
            <person name="Hughes K."/>
            <person name="Justo A."/>
            <person name="Karasinski D."/>
            <person name="Kautmanova I."/>
            <person name="Kiss B."/>
            <person name="Kocsube S."/>
            <person name="Kotiranta H."/>
            <person name="LaButti K.M."/>
            <person name="Lechner B.E."/>
            <person name="Liimatainen K."/>
            <person name="Lipzen A."/>
            <person name="Lukacs Z."/>
            <person name="Mihaltcheva S."/>
            <person name="Morgado L.N."/>
            <person name="Niskanen T."/>
            <person name="Noordeloos M.E."/>
            <person name="Ohm R.A."/>
            <person name="Ortiz-Santana B."/>
            <person name="Ovrebo C."/>
            <person name="Racz N."/>
            <person name="Riley R."/>
            <person name="Savchenko A."/>
            <person name="Shiryaev A."/>
            <person name="Soop K."/>
            <person name="Spirin V."/>
            <person name="Szebenyi C."/>
            <person name="Tomsovsky M."/>
            <person name="Tulloss R.E."/>
            <person name="Uehling J."/>
            <person name="Grigoriev I.V."/>
            <person name="Vagvolgyi C."/>
            <person name="Papp T."/>
            <person name="Martin F.M."/>
            <person name="Miettinen O."/>
            <person name="Hibbett D.S."/>
            <person name="Nagy L.G."/>
        </authorList>
    </citation>
    <scope>NUCLEOTIDE SEQUENCE [LARGE SCALE GENOMIC DNA]</scope>
    <source>
        <strain evidence="2 3">CBS 166.37</strain>
    </source>
</reference>
<evidence type="ECO:0000313" key="3">
    <source>
        <dbReference type="Proteomes" id="UP000308652"/>
    </source>
</evidence>
<evidence type="ECO:0000313" key="2">
    <source>
        <dbReference type="EMBL" id="TFK34161.1"/>
    </source>
</evidence>
<protein>
    <submittedName>
        <fullName evidence="2">Uncharacterized protein</fullName>
    </submittedName>
</protein>
<dbReference type="EMBL" id="ML213635">
    <property type="protein sequence ID" value="TFK34161.1"/>
    <property type="molecule type" value="Genomic_DNA"/>
</dbReference>
<name>A0A5C3LZF3_9AGAR</name>
<keyword evidence="3" id="KW-1185">Reference proteome</keyword>
<accession>A0A5C3LZF3</accession>
<sequence length="107" mass="10918">MSANFTCSSSSAPSSNLNNSTSTPSETGSPITSDDDEATLAPRHSEQPPPVFSRADVLSESGMPMPTPRGSDARVLSPYSASTVPSGRSAVVSLAPSSTSPHQPNQA</sequence>
<gene>
    <name evidence="2" type="ORF">BDQ12DRAFT_727085</name>
</gene>